<organism evidence="4 5">
    <name type="scientific">Coprococcus hominis</name>
    <name type="common">ex Liu et al. 2022</name>
    <dbReference type="NCBI Taxonomy" id="2763039"/>
    <lineage>
        <taxon>Bacteria</taxon>
        <taxon>Bacillati</taxon>
        <taxon>Bacillota</taxon>
        <taxon>Clostridia</taxon>
        <taxon>Lachnospirales</taxon>
        <taxon>Lachnospiraceae</taxon>
        <taxon>Coprococcus</taxon>
    </lineage>
</organism>
<accession>A0A8I0DUZ8</accession>
<dbReference type="Gene3D" id="1.10.3210.10">
    <property type="entry name" value="Hypothetical protein af1432"/>
    <property type="match status" value="1"/>
</dbReference>
<dbReference type="InterPro" id="IPR043129">
    <property type="entry name" value="ATPase_NBD"/>
</dbReference>
<dbReference type="EMBL" id="JACOOX010000006">
    <property type="protein sequence ID" value="MBC5663610.1"/>
    <property type="molecule type" value="Genomic_DNA"/>
</dbReference>
<evidence type="ECO:0000256" key="1">
    <source>
        <dbReference type="ARBA" id="ARBA00007125"/>
    </source>
</evidence>
<dbReference type="Pfam" id="PF21447">
    <property type="entry name" value="Ppx-GppA_III"/>
    <property type="match status" value="1"/>
</dbReference>
<gene>
    <name evidence="4" type="ORF">H8S09_12135</name>
</gene>
<dbReference type="GO" id="GO:0016462">
    <property type="term" value="F:pyrophosphatase activity"/>
    <property type="evidence" value="ECO:0007669"/>
    <property type="project" value="TreeGrafter"/>
</dbReference>
<dbReference type="InterPro" id="IPR050273">
    <property type="entry name" value="GppA/Ppx_hydrolase"/>
</dbReference>
<feature type="domain" description="Ppx/GppA phosphatase N-terminal" evidence="2">
    <location>
        <begin position="35"/>
        <end position="306"/>
    </location>
</feature>
<proteinExistence type="inferred from homology"/>
<dbReference type="CDD" id="cd24006">
    <property type="entry name" value="ASKHA_NBD_PPX_GppA"/>
    <property type="match status" value="1"/>
</dbReference>
<dbReference type="Pfam" id="PF02541">
    <property type="entry name" value="Ppx-GppA"/>
    <property type="match status" value="1"/>
</dbReference>
<dbReference type="CDD" id="cd00077">
    <property type="entry name" value="HDc"/>
    <property type="match status" value="1"/>
</dbReference>
<dbReference type="RefSeq" id="WP_117823520.1">
    <property type="nucleotide sequence ID" value="NZ_JACOOX010000006.1"/>
</dbReference>
<feature type="domain" description="Ppx/GppA phosphatase C-terminal" evidence="3">
    <location>
        <begin position="323"/>
        <end position="469"/>
    </location>
</feature>
<sequence>MAGKTFAAINVGSNEISMKICEITPRKGARELDTVKTIIELGSDTYNKGYIEENNLNKLCDTLLKFRRKMKEYDVSDYRAYASSAVREAENASMIIERIKMCTDFDVQILSNSEQRFMNYKAFVATGLDVDVATHKNNALLDIGAGSLQISIFDRRNLVQTQNLPIGAVRIRDYLTRFGSDTVDLETLMEEYASNAIIEFRNLFLNDKDIKSIIAIGDGINNLKKVGPELSIANSISREQFRILYKRVVDIKPEDLAERYGIPYERATLMLPMAIIYQSFLDNSRAEEILTPNVIFCDGIIADYMDKQGTFLMDKNFDQDILASVNTIAKKYKVNRAHVQNVSDNALAIFDSIRKLHGLGKRERLQLQIAAILHNCGKFVNMKDVSLISYHIVMATEILGLSHKEREEIANAVYYNGFYLPSELRASGRIGSADYMKVAKLTAILRLADVLDKSYKQKITNLRISLHDNTLVIYTDTLEDITLEAGMFKTNNILFEKVYGVKVVLKQRRGI</sequence>
<evidence type="ECO:0000259" key="2">
    <source>
        <dbReference type="Pfam" id="PF02541"/>
    </source>
</evidence>
<dbReference type="SUPFAM" id="SSF109604">
    <property type="entry name" value="HD-domain/PDEase-like"/>
    <property type="match status" value="1"/>
</dbReference>
<dbReference type="Proteomes" id="UP000615234">
    <property type="component" value="Unassembled WGS sequence"/>
</dbReference>
<evidence type="ECO:0000313" key="5">
    <source>
        <dbReference type="Proteomes" id="UP000615234"/>
    </source>
</evidence>
<comment type="caution">
    <text evidence="4">The sequence shown here is derived from an EMBL/GenBank/DDBJ whole genome shotgun (WGS) entry which is preliminary data.</text>
</comment>
<dbReference type="PANTHER" id="PTHR30005">
    <property type="entry name" value="EXOPOLYPHOSPHATASE"/>
    <property type="match status" value="1"/>
</dbReference>
<dbReference type="InterPro" id="IPR003695">
    <property type="entry name" value="Ppx_GppA_N"/>
</dbReference>
<evidence type="ECO:0000313" key="4">
    <source>
        <dbReference type="EMBL" id="MBC5663610.1"/>
    </source>
</evidence>
<evidence type="ECO:0000259" key="3">
    <source>
        <dbReference type="Pfam" id="PF21447"/>
    </source>
</evidence>
<dbReference type="InterPro" id="IPR003607">
    <property type="entry name" value="HD/PDEase_dom"/>
</dbReference>
<keyword evidence="5" id="KW-1185">Reference proteome</keyword>
<protein>
    <submittedName>
        <fullName evidence="4">HD domain-containing protein</fullName>
    </submittedName>
</protein>
<dbReference type="Gene3D" id="3.30.420.40">
    <property type="match status" value="1"/>
</dbReference>
<comment type="similarity">
    <text evidence="1">Belongs to the GppA/Ppx family.</text>
</comment>
<dbReference type="Gene3D" id="3.30.420.150">
    <property type="entry name" value="Exopolyphosphatase. Domain 2"/>
    <property type="match status" value="1"/>
</dbReference>
<dbReference type="InterPro" id="IPR048950">
    <property type="entry name" value="Ppx_GppA_C"/>
</dbReference>
<dbReference type="AlphaFoldDB" id="A0A8I0DUZ8"/>
<name>A0A8I0DUZ8_9FIRM</name>
<reference evidence="4 5" key="1">
    <citation type="submission" date="2020-08" db="EMBL/GenBank/DDBJ databases">
        <title>Genome public.</title>
        <authorList>
            <person name="Liu C."/>
            <person name="Sun Q."/>
        </authorList>
    </citation>
    <scope>NUCLEOTIDE SEQUENCE [LARGE SCALE GENOMIC DNA]</scope>
    <source>
        <strain evidence="4 5">NSJ-10</strain>
    </source>
</reference>
<dbReference type="SUPFAM" id="SSF53067">
    <property type="entry name" value="Actin-like ATPase domain"/>
    <property type="match status" value="2"/>
</dbReference>
<dbReference type="PANTHER" id="PTHR30005:SF0">
    <property type="entry name" value="RETROGRADE REGULATION PROTEIN 2"/>
    <property type="match status" value="1"/>
</dbReference>